<dbReference type="EMBL" id="GQ845445">
    <property type="protein sequence ID" value="ADH29823.1"/>
    <property type="molecule type" value="Genomic_DNA"/>
</dbReference>
<gene>
    <name evidence="2" type="primary">E4</name>
</gene>
<reference evidence="2 3" key="1">
    <citation type="journal article" date="2010" name="Virology">
        <title>Classification of papillomaviruses (PVs) based on 189 PV types and proposal of taxonomic amendments.</title>
        <authorList>
            <person name="Bernard H.U."/>
            <person name="Burk R.D."/>
            <person name="Chen Z."/>
            <person name="van Doorslaer K."/>
            <person name="Hausen H."/>
            <person name="de Villiers E.M."/>
        </authorList>
    </citation>
    <scope>NUCLEOTIDE SEQUENCE [LARGE SCALE GENOMIC DNA]</scope>
    <source>
        <strain evidence="2">NJ2501</strain>
    </source>
</reference>
<accession>D7P191</accession>
<dbReference type="Proteomes" id="UP000165823">
    <property type="component" value="Segment"/>
</dbReference>
<feature type="region of interest" description="Disordered" evidence="1">
    <location>
        <begin position="12"/>
        <end position="97"/>
    </location>
</feature>
<name>D7P191_9PAPI</name>
<evidence type="ECO:0000256" key="1">
    <source>
        <dbReference type="SAM" id="MobiDB-lite"/>
    </source>
</evidence>
<feature type="compositionally biased region" description="Basic and acidic residues" evidence="1">
    <location>
        <begin position="28"/>
        <end position="49"/>
    </location>
</feature>
<protein>
    <submittedName>
        <fullName evidence="2">Uncharacterized protein E4</fullName>
    </submittedName>
</protein>
<evidence type="ECO:0000313" key="3">
    <source>
        <dbReference type="Proteomes" id="UP000165823"/>
    </source>
</evidence>
<proteinExistence type="predicted"/>
<organism evidence="2 3">
    <name type="scientific">Human papillomavirus 123</name>
    <dbReference type="NCBI Taxonomy" id="765055"/>
    <lineage>
        <taxon>Viruses</taxon>
        <taxon>Monodnaviria</taxon>
        <taxon>Shotokuvirae</taxon>
        <taxon>Cossaviricota</taxon>
        <taxon>Papovaviricetes</taxon>
        <taxon>Zurhausenvirales</taxon>
        <taxon>Papillomaviridae</taxon>
        <taxon>Firstpapillomavirinae</taxon>
        <taxon>Gammapapillomavirus</taxon>
        <taxon>Gammapapillomavirus 7</taxon>
    </lineage>
</organism>
<evidence type="ECO:0000313" key="2">
    <source>
        <dbReference type="EMBL" id="ADH29823.1"/>
    </source>
</evidence>
<sequence length="128" mass="14954">MPFLLLLLPVLVGTPGTPRGRAPTPWLEKSRTRRETEKDLHPLKEDLERLRHRATGAPARRRLENEFDGDEDDEKENKTPDNNETPKPPEEQDPVSLLLKKWGEDVDWLKRRVSQDLDSFKWKLGIRP</sequence>
<feature type="compositionally biased region" description="Low complexity" evidence="1">
    <location>
        <begin position="12"/>
        <end position="25"/>
    </location>
</feature>